<evidence type="ECO:0000313" key="2">
    <source>
        <dbReference type="Proteomes" id="UP000027456"/>
    </source>
</evidence>
<dbReference type="AlphaFoldDB" id="A0A074RKS7"/>
<name>A0A074RKS7_9AGAM</name>
<dbReference type="HOGENOM" id="CLU_676494_0_0_1"/>
<dbReference type="EMBL" id="AZST01001971">
    <property type="protein sequence ID" value="KEP45303.1"/>
    <property type="molecule type" value="Genomic_DNA"/>
</dbReference>
<keyword evidence="2" id="KW-1185">Reference proteome</keyword>
<accession>A0A074RKS7</accession>
<reference evidence="1 2" key="1">
    <citation type="submission" date="2013-12" db="EMBL/GenBank/DDBJ databases">
        <authorList>
            <person name="Cubeta M."/>
            <person name="Pakala S."/>
            <person name="Fedorova N."/>
            <person name="Thomas E."/>
            <person name="Dean R."/>
            <person name="Jabaji S."/>
            <person name="Neate S."/>
            <person name="Toda T."/>
            <person name="Tavantzis S."/>
            <person name="Vilgalys R."/>
            <person name="Bharathan N."/>
            <person name="Pakala S."/>
            <person name="Losada L.S."/>
            <person name="Zafar N."/>
            <person name="Nierman W."/>
        </authorList>
    </citation>
    <scope>NUCLEOTIDE SEQUENCE [LARGE SCALE GENOMIC DNA]</scope>
    <source>
        <strain evidence="1 2">123E</strain>
    </source>
</reference>
<dbReference type="Proteomes" id="UP000027456">
    <property type="component" value="Unassembled WGS sequence"/>
</dbReference>
<sequence>MLGDDQLRRCPIYSGALGVIKRLGVSSLPLNESNTKLGLLSIMNSSTEAYMTGSFQTSRDMGSASRSNSTASYPDYAPPAYEVVVSMTLPETVPESGILEAMASEKPDTTTTVQEVESVMPHNPIDPPPHCFNRTPTFDTPPEPLTQLFVVQGKPGKKFLDDAFEIIGTSALEMYDVLSHDWVRMLEDIRLAARLTKGQKRTSQVLPVMMYMGCTGFFASHAIEKRVKKKNSASVVGLLDIWNERFFKPRGIKIMLCRKDWQILGTSACGHVQLPAPDRPNARSRQKDCCGARKWERYANGHTDERFDGLSKCARKRERCEEREANREQQRQSCPSGREGYRLVVLSI</sequence>
<dbReference type="STRING" id="1423351.A0A074RKS7"/>
<evidence type="ECO:0000313" key="1">
    <source>
        <dbReference type="EMBL" id="KEP45303.1"/>
    </source>
</evidence>
<dbReference type="Pfam" id="PF15496">
    <property type="entry name" value="DUF4646"/>
    <property type="match status" value="1"/>
</dbReference>
<dbReference type="InterPro" id="IPR028018">
    <property type="entry name" value="DUF4646"/>
</dbReference>
<organism evidence="1 2">
    <name type="scientific">Rhizoctonia solani 123E</name>
    <dbReference type="NCBI Taxonomy" id="1423351"/>
    <lineage>
        <taxon>Eukaryota</taxon>
        <taxon>Fungi</taxon>
        <taxon>Dikarya</taxon>
        <taxon>Basidiomycota</taxon>
        <taxon>Agaricomycotina</taxon>
        <taxon>Agaricomycetes</taxon>
        <taxon>Cantharellales</taxon>
        <taxon>Ceratobasidiaceae</taxon>
        <taxon>Rhizoctonia</taxon>
    </lineage>
</organism>
<comment type="caution">
    <text evidence="1">The sequence shown here is derived from an EMBL/GenBank/DDBJ whole genome shotgun (WGS) entry which is preliminary data.</text>
</comment>
<dbReference type="OrthoDB" id="3174625at2759"/>
<proteinExistence type="predicted"/>
<protein>
    <submittedName>
        <fullName evidence="1">DUF4646 domain protein</fullName>
    </submittedName>
</protein>
<gene>
    <name evidence="1" type="ORF">V565_289990</name>
</gene>